<keyword evidence="11 13" id="KW-0413">Isomerase</keyword>
<sequence length="250" mass="26108">MRQALVAANWKMNGTKAQVAELLAGFKAGINAQACQVAIFSPAVFLSDVQQALQGSAIAWGGQNVHSAESGAYTGETSLGMLKEFGCQYVLVGHSERRTLFGESDEVVAEKVAAALSAGVTPMLCIGETLEERESGVTAEVCRRQLKAVLDKVGVAGFNKLVVAYEPVWAIGTGKTASPEQAQEVHADLRAFLQDADAEMAKKIQILYGGSVKAASAAELFAMPDIDGGLVGGASLQIEEFVGICNAAAQ</sequence>
<comment type="catalytic activity">
    <reaction evidence="1 13 14">
        <text>D-glyceraldehyde 3-phosphate = dihydroxyacetone phosphate</text>
        <dbReference type="Rhea" id="RHEA:18585"/>
        <dbReference type="ChEBI" id="CHEBI:57642"/>
        <dbReference type="ChEBI" id="CHEBI:59776"/>
        <dbReference type="EC" id="5.3.1.1"/>
    </reaction>
</comment>
<evidence type="ECO:0000256" key="9">
    <source>
        <dbReference type="ARBA" id="ARBA00022490"/>
    </source>
</evidence>
<dbReference type="GO" id="GO:0046166">
    <property type="term" value="P:glyceraldehyde-3-phosphate biosynthetic process"/>
    <property type="evidence" value="ECO:0007669"/>
    <property type="project" value="TreeGrafter"/>
</dbReference>
<dbReference type="GO" id="GO:0005829">
    <property type="term" value="C:cytosol"/>
    <property type="evidence" value="ECO:0007669"/>
    <property type="project" value="TreeGrafter"/>
</dbReference>
<dbReference type="PANTHER" id="PTHR21139:SF42">
    <property type="entry name" value="TRIOSEPHOSPHATE ISOMERASE"/>
    <property type="match status" value="1"/>
</dbReference>
<protein>
    <recommendedName>
        <fullName evidence="7 13">Triosephosphate isomerase</fullName>
        <shortName evidence="13">TIM</shortName>
        <shortName evidence="13">TPI</shortName>
        <ecNumber evidence="6 13">5.3.1.1</ecNumber>
    </recommendedName>
    <alternativeName>
        <fullName evidence="13">Triose-phosphate isomerase</fullName>
    </alternativeName>
</protein>
<comment type="subunit">
    <text evidence="5 13 14">Homodimer.</text>
</comment>
<evidence type="ECO:0000256" key="12">
    <source>
        <dbReference type="ARBA" id="ARBA00055680"/>
    </source>
</evidence>
<comment type="pathway">
    <text evidence="3">Carbohydrate metabolism; erythritol degradation.</text>
</comment>
<feature type="binding site" evidence="13">
    <location>
        <position position="172"/>
    </location>
    <ligand>
        <name>substrate</name>
    </ligand>
</feature>
<dbReference type="InterPro" id="IPR022896">
    <property type="entry name" value="TrioseP_Isoase_bac/euk"/>
</dbReference>
<comment type="pathway">
    <text evidence="13 14">Carbohydrate degradation; glycolysis; D-glyceraldehyde 3-phosphate from glycerone phosphate: step 1/1.</text>
</comment>
<dbReference type="GO" id="GO:0006094">
    <property type="term" value="P:gluconeogenesis"/>
    <property type="evidence" value="ECO:0007669"/>
    <property type="project" value="UniProtKB-UniRule"/>
</dbReference>
<comment type="pathway">
    <text evidence="2 13 14">Carbohydrate biosynthesis; gluconeogenesis.</text>
</comment>
<dbReference type="InterPro" id="IPR000652">
    <property type="entry name" value="Triosephosphate_isomerase"/>
</dbReference>
<evidence type="ECO:0000256" key="4">
    <source>
        <dbReference type="ARBA" id="ARBA00007422"/>
    </source>
</evidence>
<reference evidence="15" key="1">
    <citation type="submission" date="2022-07" db="EMBL/GenBank/DDBJ databases">
        <title>Complete genome sequence of Salinispirillum sp. LH10-3-1 capable of multiple carbohydrate inversion isolated from a soda lake.</title>
        <authorList>
            <person name="Liu J."/>
            <person name="Zhai Y."/>
            <person name="Zhang H."/>
            <person name="Yang H."/>
            <person name="Qu J."/>
            <person name="Li J."/>
        </authorList>
    </citation>
    <scope>NUCLEOTIDE SEQUENCE</scope>
    <source>
        <strain evidence="15">LH 10-3-1</strain>
    </source>
</reference>
<dbReference type="FunFam" id="3.20.20.70:FF:000020">
    <property type="entry name" value="Triosephosphate isomerase"/>
    <property type="match status" value="1"/>
</dbReference>
<name>A0AB38YHA3_9GAMM</name>
<dbReference type="NCBIfam" id="TIGR00419">
    <property type="entry name" value="tim"/>
    <property type="match status" value="1"/>
</dbReference>
<evidence type="ECO:0000256" key="13">
    <source>
        <dbReference type="HAMAP-Rule" id="MF_00147"/>
    </source>
</evidence>
<keyword evidence="8 13" id="KW-0312">Gluconeogenesis</keyword>
<evidence type="ECO:0000256" key="3">
    <source>
        <dbReference type="ARBA" id="ARBA00004939"/>
    </source>
</evidence>
<dbReference type="InterPro" id="IPR020861">
    <property type="entry name" value="Triosephosphate_isomerase_AS"/>
</dbReference>
<feature type="binding site" evidence="13">
    <location>
        <begin position="232"/>
        <end position="233"/>
    </location>
    <ligand>
        <name>substrate</name>
    </ligand>
</feature>
<feature type="active site" description="Electrophile" evidence="13">
    <location>
        <position position="94"/>
    </location>
</feature>
<feature type="binding site" evidence="13">
    <location>
        <begin position="9"/>
        <end position="11"/>
    </location>
    <ligand>
        <name>substrate</name>
    </ligand>
</feature>
<evidence type="ECO:0000256" key="2">
    <source>
        <dbReference type="ARBA" id="ARBA00004742"/>
    </source>
</evidence>
<evidence type="ECO:0000256" key="1">
    <source>
        <dbReference type="ARBA" id="ARBA00000474"/>
    </source>
</evidence>
<evidence type="ECO:0000256" key="5">
    <source>
        <dbReference type="ARBA" id="ARBA00011738"/>
    </source>
</evidence>
<feature type="binding site" evidence="13">
    <location>
        <position position="211"/>
    </location>
    <ligand>
        <name>substrate</name>
    </ligand>
</feature>
<dbReference type="PROSITE" id="PS00171">
    <property type="entry name" value="TIM_1"/>
    <property type="match status" value="1"/>
</dbReference>
<dbReference type="GO" id="GO:0019563">
    <property type="term" value="P:glycerol catabolic process"/>
    <property type="evidence" value="ECO:0007669"/>
    <property type="project" value="TreeGrafter"/>
</dbReference>
<keyword evidence="10 13" id="KW-0324">Glycolysis</keyword>
<keyword evidence="9 13" id="KW-0963">Cytoplasm</keyword>
<dbReference type="InterPro" id="IPR013785">
    <property type="entry name" value="Aldolase_TIM"/>
</dbReference>
<dbReference type="SUPFAM" id="SSF51351">
    <property type="entry name" value="Triosephosphate isomerase (TIM)"/>
    <property type="match status" value="1"/>
</dbReference>
<comment type="function">
    <text evidence="12 13">Involved in the gluconeogenesis. Catalyzes stereospecifically the conversion of dihydroxyacetone phosphate (DHAP) to D-glyceraldehyde-3-phosphate (G3P).</text>
</comment>
<dbReference type="Gene3D" id="3.20.20.70">
    <property type="entry name" value="Aldolase class I"/>
    <property type="match status" value="1"/>
</dbReference>
<comment type="similarity">
    <text evidence="4 13 14">Belongs to the triosephosphate isomerase family.</text>
</comment>
<accession>A0AB38YHA3</accession>
<dbReference type="EC" id="5.3.1.1" evidence="6 13"/>
<dbReference type="AlphaFoldDB" id="A0AB38YHA3"/>
<gene>
    <name evidence="13 15" type="primary">tpiA</name>
    <name evidence="15" type="ORF">NFC81_02780</name>
</gene>
<dbReference type="RefSeq" id="WP_304996018.1">
    <property type="nucleotide sequence ID" value="NZ_CP101717.1"/>
</dbReference>
<proteinExistence type="inferred from homology"/>
<evidence type="ECO:0000256" key="7">
    <source>
        <dbReference type="ARBA" id="ARBA00019397"/>
    </source>
</evidence>
<feature type="active site" description="Proton acceptor" evidence="13">
    <location>
        <position position="166"/>
    </location>
</feature>
<dbReference type="PANTHER" id="PTHR21139">
    <property type="entry name" value="TRIOSEPHOSPHATE ISOMERASE"/>
    <property type="match status" value="1"/>
</dbReference>
<organism evidence="15">
    <name type="scientific">Salinispirillum sp. LH 10-3-1</name>
    <dbReference type="NCBI Taxonomy" id="2952525"/>
    <lineage>
        <taxon>Bacteria</taxon>
        <taxon>Pseudomonadati</taxon>
        <taxon>Pseudomonadota</taxon>
        <taxon>Gammaproteobacteria</taxon>
        <taxon>Oceanospirillales</taxon>
        <taxon>Saccharospirillaceae</taxon>
        <taxon>Salinispirillum</taxon>
    </lineage>
</organism>
<dbReference type="CDD" id="cd00311">
    <property type="entry name" value="TIM"/>
    <property type="match status" value="1"/>
</dbReference>
<evidence type="ECO:0000256" key="11">
    <source>
        <dbReference type="ARBA" id="ARBA00023235"/>
    </source>
</evidence>
<evidence type="ECO:0000256" key="10">
    <source>
        <dbReference type="ARBA" id="ARBA00023152"/>
    </source>
</evidence>
<dbReference type="HAMAP" id="MF_00147_B">
    <property type="entry name" value="TIM_B"/>
    <property type="match status" value="1"/>
</dbReference>
<evidence type="ECO:0000256" key="6">
    <source>
        <dbReference type="ARBA" id="ARBA00011940"/>
    </source>
</evidence>
<evidence type="ECO:0000256" key="8">
    <source>
        <dbReference type="ARBA" id="ARBA00022432"/>
    </source>
</evidence>
<dbReference type="EMBL" id="CP101717">
    <property type="protein sequence ID" value="WLD58732.1"/>
    <property type="molecule type" value="Genomic_DNA"/>
</dbReference>
<dbReference type="Pfam" id="PF00121">
    <property type="entry name" value="TIM"/>
    <property type="match status" value="1"/>
</dbReference>
<comment type="subcellular location">
    <subcellularLocation>
        <location evidence="13 14">Cytoplasm</location>
    </subcellularLocation>
</comment>
<evidence type="ECO:0000313" key="15">
    <source>
        <dbReference type="EMBL" id="WLD58732.1"/>
    </source>
</evidence>
<dbReference type="GO" id="GO:0006096">
    <property type="term" value="P:glycolytic process"/>
    <property type="evidence" value="ECO:0007669"/>
    <property type="project" value="UniProtKB-UniRule"/>
</dbReference>
<dbReference type="GO" id="GO:0004807">
    <property type="term" value="F:triose-phosphate isomerase activity"/>
    <property type="evidence" value="ECO:0007669"/>
    <property type="project" value="UniProtKB-UniRule"/>
</dbReference>
<dbReference type="PROSITE" id="PS51440">
    <property type="entry name" value="TIM_2"/>
    <property type="match status" value="1"/>
</dbReference>
<evidence type="ECO:0000256" key="14">
    <source>
        <dbReference type="RuleBase" id="RU363013"/>
    </source>
</evidence>
<dbReference type="InterPro" id="IPR035990">
    <property type="entry name" value="TIM_sf"/>
</dbReference>